<feature type="compositionally biased region" description="Polar residues" evidence="1">
    <location>
        <begin position="52"/>
        <end position="63"/>
    </location>
</feature>
<keyword evidence="3" id="KW-1185">Reference proteome</keyword>
<dbReference type="Gene3D" id="1.10.10.10">
    <property type="entry name" value="Winged helix-like DNA-binding domain superfamily/Winged helix DNA-binding domain"/>
    <property type="match status" value="1"/>
</dbReference>
<dbReference type="AlphaFoldDB" id="A0ABD5UFE1"/>
<comment type="caution">
    <text evidence="2">The sequence shown here is derived from an EMBL/GenBank/DDBJ whole genome shotgun (WGS) entry which is preliminary data.</text>
</comment>
<gene>
    <name evidence="2" type="ORF">ACFQHK_13560</name>
</gene>
<name>A0ABD5UFE1_9EURY</name>
<dbReference type="SUPFAM" id="SSF46785">
    <property type="entry name" value="Winged helix' DNA-binding domain"/>
    <property type="match status" value="1"/>
</dbReference>
<dbReference type="InterPro" id="IPR036390">
    <property type="entry name" value="WH_DNA-bd_sf"/>
</dbReference>
<feature type="compositionally biased region" description="Polar residues" evidence="1">
    <location>
        <begin position="1172"/>
        <end position="1181"/>
    </location>
</feature>
<evidence type="ECO:0000313" key="2">
    <source>
        <dbReference type="EMBL" id="MFC6837534.1"/>
    </source>
</evidence>
<evidence type="ECO:0008006" key="4">
    <source>
        <dbReference type="Google" id="ProtNLM"/>
    </source>
</evidence>
<organism evidence="2 3">
    <name type="scientific">Halomarina ordinaria</name>
    <dbReference type="NCBI Taxonomy" id="3033939"/>
    <lineage>
        <taxon>Archaea</taxon>
        <taxon>Methanobacteriati</taxon>
        <taxon>Methanobacteriota</taxon>
        <taxon>Stenosarchaea group</taxon>
        <taxon>Halobacteria</taxon>
        <taxon>Halobacteriales</taxon>
        <taxon>Natronomonadaceae</taxon>
        <taxon>Halomarina</taxon>
    </lineage>
</organism>
<evidence type="ECO:0000256" key="1">
    <source>
        <dbReference type="SAM" id="MobiDB-lite"/>
    </source>
</evidence>
<dbReference type="Proteomes" id="UP001596406">
    <property type="component" value="Unassembled WGS sequence"/>
</dbReference>
<proteinExistence type="predicted"/>
<sequence>MRRTVPADQQCSMPSCEQEATTTVGAGSLCDHHVKRLGVDTGDSNSDETETSQDPSSVASPTPQVEGATYADRVTNGRQDDSAVDFHGVEPNTFPTDLAEHGSRWLLWQYSDDRKVPRNPSWGYSNQAVGYAFVGAKDPNAWFDFETASNWVDHDDDLGFAYYLTGPDRDDWDDDEKYAWVDPEEDVPSEPHVGLLDFDDIRDPETGDIAPGAINLLEQLAGTFCEWSPSGTGAHALGGFRLPEGVTTLTIDLSSPEWPDAELEMYPGHRYTTVTGDHIPGTETSTRDIQGIVDDIVATHPGALDAARATTPSDRPDELDCTPDLSKAELADIETTSDIQDVFDAIQHTGPADIQLRSTVTHERSDGSLDLDPSWAQSKSGTRLAQVDSGWVYRKGMHGLDALQVVALEERIISSETEYPSDEDFWAAVDALRDRGAHIPEYEPDGADPVSTLPLAKLDALDDDERQRAAAAQDIEWPSTDEARERLWNRLLDAVRHQEEVVIDAPTGLGKSYTVATEPWLRHADCTGEQPVVHFSPTRDARDAAIEHSREASGVTHAVLRGRKEACPVAHGIHDPSEEDEKDETVEITMNRTPASQWFDAVCDGRGVPFSTAHAYLAEHNDQDIELPCSRGDDPCPAIGQWDGLPRTEEGDPAVDVIHATHQFAYVPGLTQSCNVIFDERPDFAVDGEHLTNDRIQRAVTAFLEAAGAPVTTWESFVQLARSAYGQDVHGDVLREANATAAVFNYEPDREWYLEHPDAHTLAPALADAIWSALAQGFDENGRSVGTVTHDPPRLDANARDDDGWSRTWVSVVVDDNNRVRTVRNVPDLSTARCVVGLDAHPSVPLWQRNTTTDIVPDRVLDVDERRLWRRYERGLKVVQVGEAVRPLASGEYFNPDATHVLLDHLEHHFGDAFDTCITAASVEREVEQLMRDVGIDEPETMHFGEERSRDEFGDRDVGLVHGSIDPGDDYVLNLLAECDLHAKPETVESADGDQQRAHGRGFVGPDADTASEILASVRENHVAQSAGRYARDADDPDNTATVFVHTSAVPAGFADCRVSGVEWVATDVQQTIIEALRSRQSATARELAEATDVSKRHVAKTLSRLLDDDLVSCRKGEGAYGADVFHAEDAPTSGVVDLGAEEIANSAVWGSNTWSFVIEAVEAPREELTRPSDTPTTTRAVSLAAFQDGPPPE</sequence>
<feature type="region of interest" description="Disordered" evidence="1">
    <location>
        <begin position="36"/>
        <end position="66"/>
    </location>
</feature>
<reference evidence="2 3" key="1">
    <citation type="journal article" date="2019" name="Int. J. Syst. Evol. Microbiol.">
        <title>The Global Catalogue of Microorganisms (GCM) 10K type strain sequencing project: providing services to taxonomists for standard genome sequencing and annotation.</title>
        <authorList>
            <consortium name="The Broad Institute Genomics Platform"/>
            <consortium name="The Broad Institute Genome Sequencing Center for Infectious Disease"/>
            <person name="Wu L."/>
            <person name="Ma J."/>
        </authorList>
    </citation>
    <scope>NUCLEOTIDE SEQUENCE [LARGE SCALE GENOMIC DNA]</scope>
    <source>
        <strain evidence="2 3">PSRA2</strain>
    </source>
</reference>
<dbReference type="RefSeq" id="WP_304449199.1">
    <property type="nucleotide sequence ID" value="NZ_JARRAH010000001.1"/>
</dbReference>
<dbReference type="InterPro" id="IPR036388">
    <property type="entry name" value="WH-like_DNA-bd_sf"/>
</dbReference>
<accession>A0ABD5UFE1</accession>
<protein>
    <recommendedName>
        <fullName evidence="4">MarR family transcriptional regulator</fullName>
    </recommendedName>
</protein>
<feature type="region of interest" description="Disordered" evidence="1">
    <location>
        <begin position="1167"/>
        <end position="1194"/>
    </location>
</feature>
<dbReference type="EMBL" id="JBHSXM010000001">
    <property type="protein sequence ID" value="MFC6837534.1"/>
    <property type="molecule type" value="Genomic_DNA"/>
</dbReference>
<evidence type="ECO:0000313" key="3">
    <source>
        <dbReference type="Proteomes" id="UP001596406"/>
    </source>
</evidence>